<sequence length="661" mass="74536">MEPKPVIPIDSYENKKLRSLSEVTSSFSVETPPSPRDFLFGSELGQGSYAKVYHAKLKNKSALDFAVKVMDQNFIRRENKTAFVLTERKVMTRLRHPFIVRFYCSFRDSQSLYLVMELCLGGNLLSFIRRKHNREKLRENEDKGIQDSACCLESTRFYMAELVIAIEYLHSKKVVHRDLKPDNLLFSDKGHLKVIDFGSAKVCTMWRFKLVIMKITIALKDEEDRSTTSGSFCGTVSYVSPEVLKDKPATVATDLWAAGCIMYEMLTGRPAFIAETAYGTFQKVNSYKIYAHDANQLTGCRFVITEEQKMTCFSQSRFHQRRETSLKNFYNRNPTLALVQAKTHRLALQRSRYMYHKIALYVLTRQCAGVKTHMFFDGIEWRSLPSQKPPRTSIATITLPEPHLDGANEHWAVADYFSDCGISESTCSEFGGNARSKSSYSWHMPCKALGVLPPGEQVVKRSLVKIHKRLFKRSRQMVLTDRPRLILFSTGSGELKEDFLLTASLHVKTLSRDTFEIRCSAQAIRSIRVTDISGSAEEWAQAILDIVQHRPVDPQKNSENGCKCVQSSDNAESYTEKTVLKNCSTIVSLPNMTHQLTLFNAAARPAVDDVMEGYNATRCKAAKKTDSNKTASSQGQLRKSSTALVSSIPGSVGSGLSPPKQ</sequence>
<evidence type="ECO:0000256" key="3">
    <source>
        <dbReference type="ARBA" id="ARBA00022679"/>
    </source>
</evidence>
<evidence type="ECO:0000256" key="7">
    <source>
        <dbReference type="ARBA" id="ARBA00047899"/>
    </source>
</evidence>
<keyword evidence="6 9" id="KW-0067">ATP-binding</keyword>
<feature type="binding site" evidence="9">
    <location>
        <position position="68"/>
    </location>
    <ligand>
        <name>ATP</name>
        <dbReference type="ChEBI" id="CHEBI:30616"/>
    </ligand>
</feature>
<dbReference type="GO" id="GO:0004674">
    <property type="term" value="F:protein serine/threonine kinase activity"/>
    <property type="evidence" value="ECO:0007669"/>
    <property type="project" value="UniProtKB-KW"/>
</dbReference>
<dbReference type="Pfam" id="PF14593">
    <property type="entry name" value="PH_3"/>
    <property type="match status" value="1"/>
</dbReference>
<dbReference type="SUPFAM" id="SSF50729">
    <property type="entry name" value="PH domain-like"/>
    <property type="match status" value="1"/>
</dbReference>
<evidence type="ECO:0000259" key="11">
    <source>
        <dbReference type="PROSITE" id="PS50011"/>
    </source>
</evidence>
<dbReference type="FunFam" id="3.30.200.20:FF:000042">
    <property type="entry name" value="Aurora kinase A"/>
    <property type="match status" value="1"/>
</dbReference>
<evidence type="ECO:0000256" key="5">
    <source>
        <dbReference type="ARBA" id="ARBA00022777"/>
    </source>
</evidence>
<dbReference type="SMART" id="SM00220">
    <property type="entry name" value="S_TKc"/>
    <property type="match status" value="1"/>
</dbReference>
<keyword evidence="5" id="KW-0418">Kinase</keyword>
<dbReference type="Proteomes" id="UP000053237">
    <property type="component" value="Unassembled WGS sequence"/>
</dbReference>
<organism evidence="12 13">
    <name type="scientific">Albugo candida</name>
    <dbReference type="NCBI Taxonomy" id="65357"/>
    <lineage>
        <taxon>Eukaryota</taxon>
        <taxon>Sar</taxon>
        <taxon>Stramenopiles</taxon>
        <taxon>Oomycota</taxon>
        <taxon>Peronosporomycetes</taxon>
        <taxon>Albuginales</taxon>
        <taxon>Albuginaceae</taxon>
        <taxon>Albugo</taxon>
    </lineage>
</organism>
<dbReference type="SUPFAM" id="SSF56112">
    <property type="entry name" value="Protein kinase-like (PK-like)"/>
    <property type="match status" value="1"/>
</dbReference>
<dbReference type="OrthoDB" id="347657at2759"/>
<evidence type="ECO:0000313" key="13">
    <source>
        <dbReference type="Proteomes" id="UP000053237"/>
    </source>
</evidence>
<keyword evidence="13" id="KW-1185">Reference proteome</keyword>
<dbReference type="AlphaFoldDB" id="A0A024GSR8"/>
<dbReference type="InParanoid" id="A0A024GSR8"/>
<keyword evidence="2" id="KW-0723">Serine/threonine-protein kinase</keyword>
<protein>
    <recommendedName>
        <fullName evidence="1">non-specific serine/threonine protein kinase</fullName>
        <ecNumber evidence="1">2.7.11.1</ecNumber>
    </recommendedName>
</protein>
<feature type="region of interest" description="Disordered" evidence="10">
    <location>
        <begin position="620"/>
        <end position="661"/>
    </location>
</feature>
<dbReference type="Gene3D" id="2.30.29.30">
    <property type="entry name" value="Pleckstrin-homology domain (PH domain)/Phosphotyrosine-binding domain (PTB)"/>
    <property type="match status" value="1"/>
</dbReference>
<keyword evidence="3" id="KW-0808">Transferase</keyword>
<evidence type="ECO:0000256" key="10">
    <source>
        <dbReference type="SAM" id="MobiDB-lite"/>
    </source>
</evidence>
<dbReference type="InterPro" id="IPR050236">
    <property type="entry name" value="Ser_Thr_kinase_AGC"/>
</dbReference>
<proteinExistence type="predicted"/>
<dbReference type="PANTHER" id="PTHR24356">
    <property type="entry name" value="SERINE/THREONINE-PROTEIN KINASE"/>
    <property type="match status" value="1"/>
</dbReference>
<keyword evidence="4 9" id="KW-0547">Nucleotide-binding</keyword>
<evidence type="ECO:0000256" key="2">
    <source>
        <dbReference type="ARBA" id="ARBA00022527"/>
    </source>
</evidence>
<evidence type="ECO:0000256" key="6">
    <source>
        <dbReference type="ARBA" id="ARBA00022840"/>
    </source>
</evidence>
<dbReference type="InterPro" id="IPR011009">
    <property type="entry name" value="Kinase-like_dom_sf"/>
</dbReference>
<dbReference type="Gene3D" id="3.30.200.20">
    <property type="entry name" value="Phosphorylase Kinase, domain 1"/>
    <property type="match status" value="1"/>
</dbReference>
<dbReference type="Gene3D" id="1.10.510.10">
    <property type="entry name" value="Transferase(Phosphotransferase) domain 1"/>
    <property type="match status" value="1"/>
</dbReference>
<feature type="compositionally biased region" description="Polar residues" evidence="10">
    <location>
        <begin position="628"/>
        <end position="649"/>
    </location>
</feature>
<dbReference type="EC" id="2.7.11.1" evidence="1"/>
<evidence type="ECO:0000256" key="9">
    <source>
        <dbReference type="PROSITE-ProRule" id="PRU10141"/>
    </source>
</evidence>
<comment type="caution">
    <text evidence="12">The sequence shown here is derived from an EMBL/GenBank/DDBJ whole genome shotgun (WGS) entry which is preliminary data.</text>
</comment>
<accession>A0A024GSR8</accession>
<dbReference type="GO" id="GO:0005524">
    <property type="term" value="F:ATP binding"/>
    <property type="evidence" value="ECO:0007669"/>
    <property type="project" value="UniProtKB-UniRule"/>
</dbReference>
<dbReference type="InterPro" id="IPR011993">
    <property type="entry name" value="PH-like_dom_sf"/>
</dbReference>
<dbReference type="InterPro" id="IPR008271">
    <property type="entry name" value="Ser/Thr_kinase_AS"/>
</dbReference>
<comment type="catalytic activity">
    <reaction evidence="8">
        <text>L-seryl-[protein] + ATP = O-phospho-L-seryl-[protein] + ADP + H(+)</text>
        <dbReference type="Rhea" id="RHEA:17989"/>
        <dbReference type="Rhea" id="RHEA-COMP:9863"/>
        <dbReference type="Rhea" id="RHEA-COMP:11604"/>
        <dbReference type="ChEBI" id="CHEBI:15378"/>
        <dbReference type="ChEBI" id="CHEBI:29999"/>
        <dbReference type="ChEBI" id="CHEBI:30616"/>
        <dbReference type="ChEBI" id="CHEBI:83421"/>
        <dbReference type="ChEBI" id="CHEBI:456216"/>
        <dbReference type="EC" id="2.7.11.1"/>
    </reaction>
</comment>
<evidence type="ECO:0000256" key="8">
    <source>
        <dbReference type="ARBA" id="ARBA00048679"/>
    </source>
</evidence>
<evidence type="ECO:0000256" key="1">
    <source>
        <dbReference type="ARBA" id="ARBA00012513"/>
    </source>
</evidence>
<feature type="domain" description="Protein kinase" evidence="11">
    <location>
        <begin position="38"/>
        <end position="322"/>
    </location>
</feature>
<dbReference type="InterPro" id="IPR000719">
    <property type="entry name" value="Prot_kinase_dom"/>
</dbReference>
<evidence type="ECO:0000313" key="12">
    <source>
        <dbReference type="EMBL" id="CCI49942.1"/>
    </source>
</evidence>
<evidence type="ECO:0000256" key="4">
    <source>
        <dbReference type="ARBA" id="ARBA00022741"/>
    </source>
</evidence>
<dbReference type="InterPro" id="IPR033931">
    <property type="entry name" value="PDK1-typ_PH"/>
</dbReference>
<comment type="catalytic activity">
    <reaction evidence="7">
        <text>L-threonyl-[protein] + ATP = O-phospho-L-threonyl-[protein] + ADP + H(+)</text>
        <dbReference type="Rhea" id="RHEA:46608"/>
        <dbReference type="Rhea" id="RHEA-COMP:11060"/>
        <dbReference type="Rhea" id="RHEA-COMP:11605"/>
        <dbReference type="ChEBI" id="CHEBI:15378"/>
        <dbReference type="ChEBI" id="CHEBI:30013"/>
        <dbReference type="ChEBI" id="CHEBI:30616"/>
        <dbReference type="ChEBI" id="CHEBI:61977"/>
        <dbReference type="ChEBI" id="CHEBI:456216"/>
        <dbReference type="EC" id="2.7.11.1"/>
    </reaction>
</comment>
<dbReference type="PROSITE" id="PS50011">
    <property type="entry name" value="PROTEIN_KINASE_DOM"/>
    <property type="match status" value="1"/>
</dbReference>
<dbReference type="PANTHER" id="PTHR24356:SF163">
    <property type="entry name" value="3-PHOSPHOINOSITIDE-DEPENDENT PROTEIN KINASE 1-RELATED"/>
    <property type="match status" value="1"/>
</dbReference>
<dbReference type="STRING" id="65357.A0A024GSR8"/>
<dbReference type="PROSITE" id="PS00108">
    <property type="entry name" value="PROTEIN_KINASE_ST"/>
    <property type="match status" value="1"/>
</dbReference>
<dbReference type="GO" id="GO:0035556">
    <property type="term" value="P:intracellular signal transduction"/>
    <property type="evidence" value="ECO:0007669"/>
    <property type="project" value="TreeGrafter"/>
</dbReference>
<dbReference type="InterPro" id="IPR017441">
    <property type="entry name" value="Protein_kinase_ATP_BS"/>
</dbReference>
<dbReference type="Pfam" id="PF00069">
    <property type="entry name" value="Pkinase"/>
    <property type="match status" value="1"/>
</dbReference>
<dbReference type="PROSITE" id="PS00107">
    <property type="entry name" value="PROTEIN_KINASE_ATP"/>
    <property type="match status" value="1"/>
</dbReference>
<name>A0A024GSR8_9STRA</name>
<gene>
    <name evidence="12" type="ORF">BN9_114350</name>
</gene>
<reference evidence="12 13" key="1">
    <citation type="submission" date="2012-05" db="EMBL/GenBank/DDBJ databases">
        <title>Recombination and specialization in a pathogen metapopulation.</title>
        <authorList>
            <person name="Gardiner A."/>
            <person name="Kemen E."/>
            <person name="Schultz-Larsen T."/>
            <person name="MacLean D."/>
            <person name="Van Oosterhout C."/>
            <person name="Jones J.D.G."/>
        </authorList>
    </citation>
    <scope>NUCLEOTIDE SEQUENCE [LARGE SCALE GENOMIC DNA]</scope>
    <source>
        <strain evidence="12 13">Ac Nc2</strain>
    </source>
</reference>
<dbReference type="EMBL" id="CAIX01000370">
    <property type="protein sequence ID" value="CCI49942.1"/>
    <property type="molecule type" value="Genomic_DNA"/>
</dbReference>